<dbReference type="EMBL" id="VSSQ01004606">
    <property type="protein sequence ID" value="MPM25906.1"/>
    <property type="molecule type" value="Genomic_DNA"/>
</dbReference>
<sequence>MINNIAYFKKQRILKCPIYLQFVLGIQDGLPVWVDNLVFLRNIAKKQLDEFNWSCAAAGRHQFPVITTAMAMGGNARMPPYSAGRSLSWNGFTLLDDGLPSTIRNPRPRAPQETAAALI</sequence>
<comment type="caution">
    <text evidence="1">The sequence shown here is derived from an EMBL/GenBank/DDBJ whole genome shotgun (WGS) entry which is preliminary data.</text>
</comment>
<evidence type="ECO:0000313" key="1">
    <source>
        <dbReference type="EMBL" id="MPM25906.1"/>
    </source>
</evidence>
<proteinExistence type="predicted"/>
<accession>A0A644YBH2</accession>
<name>A0A644YBH2_9ZZZZ</name>
<dbReference type="InterPro" id="IPR008567">
    <property type="entry name" value="BKACE"/>
</dbReference>
<reference evidence="1" key="1">
    <citation type="submission" date="2019-08" db="EMBL/GenBank/DDBJ databases">
        <authorList>
            <person name="Kucharzyk K."/>
            <person name="Murdoch R.W."/>
            <person name="Higgins S."/>
            <person name="Loffler F."/>
        </authorList>
    </citation>
    <scope>NUCLEOTIDE SEQUENCE</scope>
</reference>
<dbReference type="GO" id="GO:0043720">
    <property type="term" value="F:3-keto-5-aminohexanoate cleavage activity"/>
    <property type="evidence" value="ECO:0007669"/>
    <property type="project" value="InterPro"/>
</dbReference>
<dbReference type="Gene3D" id="3.20.20.70">
    <property type="entry name" value="Aldolase class I"/>
    <property type="match status" value="1"/>
</dbReference>
<dbReference type="Pfam" id="PF05853">
    <property type="entry name" value="BKACE"/>
    <property type="match status" value="1"/>
</dbReference>
<protein>
    <submittedName>
        <fullName evidence="1">Uncharacterized protein</fullName>
    </submittedName>
</protein>
<dbReference type="AlphaFoldDB" id="A0A644YBH2"/>
<gene>
    <name evidence="1" type="ORF">SDC9_72407</name>
</gene>
<dbReference type="InterPro" id="IPR013785">
    <property type="entry name" value="Aldolase_TIM"/>
</dbReference>
<organism evidence="1">
    <name type="scientific">bioreactor metagenome</name>
    <dbReference type="NCBI Taxonomy" id="1076179"/>
    <lineage>
        <taxon>unclassified sequences</taxon>
        <taxon>metagenomes</taxon>
        <taxon>ecological metagenomes</taxon>
    </lineage>
</organism>